<dbReference type="PATRIC" id="fig|999894.6.peg.575"/>
<dbReference type="RefSeq" id="WP_244147467.1">
    <property type="nucleotide sequence ID" value="NZ_LWLG01000002.1"/>
</dbReference>
<dbReference type="SUPFAM" id="SSF53335">
    <property type="entry name" value="S-adenosyl-L-methionine-dependent methyltransferases"/>
    <property type="match status" value="1"/>
</dbReference>
<evidence type="ECO:0008006" key="5">
    <source>
        <dbReference type="Google" id="ProtNLM"/>
    </source>
</evidence>
<sequence>MAYFFDNRQNLFNMDIMLLDILESESPMPFARYMELCLYHERYGYYARGPRLGRQGDYFTSPTVHPVFGAALAVQILEIYERLGRPENFLLVEAGAGEGYLAFDILSYLSLKGLKLPYLIIEPFPSLKALQEETLKPYLDKVHWLSDIHEIPPFWGVFLSNELFDSFPVHLVEKTEEDLKEVYVEVENAQIRETLGELTRPEILKRVLPHALAWPEGYRTEVCTSIDPFFKEIAKKLISGAVITIDYGFPRQDYYHPERTRGTLLAYYRHRALENPYLRPGHQDLTAHVDFTYLRELGEKYGLLNLGFTQQAPFLVSLGIETLLSEVSEGGFRDREALKLLLLPEGLGTSHWVLIQVRGRPLSKPPLKGFRLSNRLNLLY</sequence>
<dbReference type="Gene3D" id="3.40.50.12710">
    <property type="match status" value="1"/>
</dbReference>
<name>A0A179D5H9_9BACT</name>
<evidence type="ECO:0000256" key="2">
    <source>
        <dbReference type="ARBA" id="ARBA00022679"/>
    </source>
</evidence>
<dbReference type="STRING" id="999894.TDIS_0575"/>
<keyword evidence="4" id="KW-1185">Reference proteome</keyword>
<dbReference type="AlphaFoldDB" id="A0A179D5H9"/>
<comment type="caution">
    <text evidence="3">The sequence shown here is derived from an EMBL/GenBank/DDBJ whole genome shotgun (WGS) entry which is preliminary data.</text>
</comment>
<dbReference type="Pfam" id="PF02636">
    <property type="entry name" value="Methyltransf_28"/>
    <property type="match status" value="1"/>
</dbReference>
<dbReference type="PANTHER" id="PTHR12049:SF7">
    <property type="entry name" value="PROTEIN ARGININE METHYLTRANSFERASE NDUFAF7, MITOCHONDRIAL"/>
    <property type="match status" value="1"/>
</dbReference>
<accession>A0A179D5H9</accession>
<dbReference type="Proteomes" id="UP000078390">
    <property type="component" value="Unassembled WGS sequence"/>
</dbReference>
<protein>
    <recommendedName>
        <fullName evidence="5">SAM-dependent methyltransferase</fullName>
    </recommendedName>
</protein>
<gene>
    <name evidence="3" type="ORF">TDIS_0575</name>
</gene>
<keyword evidence="2" id="KW-0808">Transferase</keyword>
<dbReference type="InterPro" id="IPR029063">
    <property type="entry name" value="SAM-dependent_MTases_sf"/>
</dbReference>
<dbReference type="GO" id="GO:0035243">
    <property type="term" value="F:protein-arginine omega-N symmetric methyltransferase activity"/>
    <property type="evidence" value="ECO:0007669"/>
    <property type="project" value="TreeGrafter"/>
</dbReference>
<proteinExistence type="predicted"/>
<reference evidence="3 4" key="1">
    <citation type="submission" date="2016-04" db="EMBL/GenBank/DDBJ databases">
        <title>Genome analysis of Thermosulfurimonas dismutans, the first thermophilic sulfur-disproportionating bacterium of the phylum Thermodesulfobacteria.</title>
        <authorList>
            <person name="Mardanov A.V."/>
            <person name="Beletsky A.V."/>
            <person name="Kadnikov V.V."/>
            <person name="Slobodkin A.I."/>
            <person name="Ravin N.V."/>
        </authorList>
    </citation>
    <scope>NUCLEOTIDE SEQUENCE [LARGE SCALE GENOMIC DNA]</scope>
    <source>
        <strain evidence="3 4">S95</strain>
    </source>
</reference>
<dbReference type="GO" id="GO:0032259">
    <property type="term" value="P:methylation"/>
    <property type="evidence" value="ECO:0007669"/>
    <property type="project" value="UniProtKB-KW"/>
</dbReference>
<dbReference type="InterPro" id="IPR003788">
    <property type="entry name" value="NDUFAF7"/>
</dbReference>
<dbReference type="EMBL" id="LWLG01000002">
    <property type="protein sequence ID" value="OAQ21354.1"/>
    <property type="molecule type" value="Genomic_DNA"/>
</dbReference>
<evidence type="ECO:0000313" key="3">
    <source>
        <dbReference type="EMBL" id="OAQ21354.1"/>
    </source>
</evidence>
<organism evidence="3 4">
    <name type="scientific">Thermosulfurimonas dismutans</name>
    <dbReference type="NCBI Taxonomy" id="999894"/>
    <lineage>
        <taxon>Bacteria</taxon>
        <taxon>Pseudomonadati</taxon>
        <taxon>Thermodesulfobacteriota</taxon>
        <taxon>Thermodesulfobacteria</taxon>
        <taxon>Thermodesulfobacteriales</taxon>
        <taxon>Thermodesulfobacteriaceae</taxon>
        <taxon>Thermosulfurimonas</taxon>
    </lineage>
</organism>
<dbReference type="InterPro" id="IPR038375">
    <property type="entry name" value="NDUFAF7_sf"/>
</dbReference>
<dbReference type="PANTHER" id="PTHR12049">
    <property type="entry name" value="PROTEIN ARGININE METHYLTRANSFERASE NDUFAF7, MITOCHONDRIAL"/>
    <property type="match status" value="1"/>
</dbReference>
<evidence type="ECO:0000313" key="4">
    <source>
        <dbReference type="Proteomes" id="UP000078390"/>
    </source>
</evidence>
<evidence type="ECO:0000256" key="1">
    <source>
        <dbReference type="ARBA" id="ARBA00022603"/>
    </source>
</evidence>
<keyword evidence="1" id="KW-0489">Methyltransferase</keyword>